<dbReference type="PANTHER" id="PTHR31225">
    <property type="entry name" value="OS04G0344100 PROTEIN-RELATED"/>
    <property type="match status" value="1"/>
</dbReference>
<dbReference type="GO" id="GO:0016114">
    <property type="term" value="P:terpenoid biosynthetic process"/>
    <property type="evidence" value="ECO:0007669"/>
    <property type="project" value="InterPro"/>
</dbReference>
<dbReference type="PANTHER" id="PTHR31225:SF244">
    <property type="entry name" value="1,8-CINEOLE SYNTHASE 1, CHLOROPLASTIC-RELATED"/>
    <property type="match status" value="1"/>
</dbReference>
<dbReference type="AlphaFoldDB" id="D7LQV4"/>
<dbReference type="InterPro" id="IPR005630">
    <property type="entry name" value="Terpene_synthase_metal-bd"/>
</dbReference>
<dbReference type="Pfam" id="PF03936">
    <property type="entry name" value="Terpene_synth_C"/>
    <property type="match status" value="1"/>
</dbReference>
<evidence type="ECO:0000313" key="4">
    <source>
        <dbReference type="Proteomes" id="UP000008694"/>
    </source>
</evidence>
<feature type="domain" description="Terpene synthase metal-binding" evidence="2">
    <location>
        <begin position="26"/>
        <end position="122"/>
    </location>
</feature>
<dbReference type="STRING" id="81972.D7LQV4"/>
<dbReference type="Gramene" id="scaffold_500460.1">
    <property type="protein sequence ID" value="scaffold_500460.1"/>
    <property type="gene ID" value="scaffold_500460.1"/>
</dbReference>
<reference evidence="4" key="1">
    <citation type="journal article" date="2011" name="Nat. Genet.">
        <title>The Arabidopsis lyrata genome sequence and the basis of rapid genome size change.</title>
        <authorList>
            <person name="Hu T.T."/>
            <person name="Pattyn P."/>
            <person name="Bakker E.G."/>
            <person name="Cao J."/>
            <person name="Cheng J.-F."/>
            <person name="Clark R.M."/>
            <person name="Fahlgren N."/>
            <person name="Fawcett J.A."/>
            <person name="Grimwood J."/>
            <person name="Gundlach H."/>
            <person name="Haberer G."/>
            <person name="Hollister J.D."/>
            <person name="Ossowski S."/>
            <person name="Ottilar R.P."/>
            <person name="Salamov A.A."/>
            <person name="Schneeberger K."/>
            <person name="Spannagl M."/>
            <person name="Wang X."/>
            <person name="Yang L."/>
            <person name="Nasrallah M.E."/>
            <person name="Bergelson J."/>
            <person name="Carrington J.C."/>
            <person name="Gaut B.S."/>
            <person name="Schmutz J."/>
            <person name="Mayer K.F.X."/>
            <person name="Van de Peer Y."/>
            <person name="Grigoriev I.V."/>
            <person name="Nordborg M."/>
            <person name="Weigel D."/>
            <person name="Guo Y.-L."/>
        </authorList>
    </citation>
    <scope>NUCLEOTIDE SEQUENCE [LARGE SCALE GENOMIC DNA]</scope>
    <source>
        <strain evidence="4">cv. MN47</strain>
    </source>
</reference>
<dbReference type="GO" id="GO:0000287">
    <property type="term" value="F:magnesium ion binding"/>
    <property type="evidence" value="ECO:0007669"/>
    <property type="project" value="InterPro"/>
</dbReference>
<name>D7LQV4_ARALL</name>
<dbReference type="EMBL" id="GL348717">
    <property type="protein sequence ID" value="EFH51544.1"/>
    <property type="molecule type" value="Genomic_DNA"/>
</dbReference>
<keyword evidence="1" id="KW-0479">Metal-binding</keyword>
<dbReference type="HOGENOM" id="CLU_2029869_0_0_1"/>
<organism evidence="4">
    <name type="scientific">Arabidopsis lyrata subsp. lyrata</name>
    <name type="common">Lyre-leaved rock-cress</name>
    <dbReference type="NCBI Taxonomy" id="81972"/>
    <lineage>
        <taxon>Eukaryota</taxon>
        <taxon>Viridiplantae</taxon>
        <taxon>Streptophyta</taxon>
        <taxon>Embryophyta</taxon>
        <taxon>Tracheophyta</taxon>
        <taxon>Spermatophyta</taxon>
        <taxon>Magnoliopsida</taxon>
        <taxon>eudicotyledons</taxon>
        <taxon>Gunneridae</taxon>
        <taxon>Pentapetalae</taxon>
        <taxon>rosids</taxon>
        <taxon>malvids</taxon>
        <taxon>Brassicales</taxon>
        <taxon>Brassicaceae</taxon>
        <taxon>Camelineae</taxon>
        <taxon>Arabidopsis</taxon>
    </lineage>
</organism>
<dbReference type="Gene3D" id="1.10.600.10">
    <property type="entry name" value="Farnesyl Diphosphate Synthase"/>
    <property type="match status" value="1"/>
</dbReference>
<protein>
    <recommendedName>
        <fullName evidence="2">Terpene synthase metal-binding domain-containing protein</fullName>
    </recommendedName>
</protein>
<evidence type="ECO:0000259" key="2">
    <source>
        <dbReference type="Pfam" id="PF03936"/>
    </source>
</evidence>
<evidence type="ECO:0000313" key="3">
    <source>
        <dbReference type="EMBL" id="EFH51544.1"/>
    </source>
</evidence>
<evidence type="ECO:0000256" key="1">
    <source>
        <dbReference type="ARBA" id="ARBA00022723"/>
    </source>
</evidence>
<sequence>MVHTLEMPYHWGTRRLETRCRSKVVQKRIQAKLEEYMQNAWISISAPTMLIHIHCAFSDEISIQVLGVIIPTPATSSPVRCSATILHLDLGTSTDELARGDVLKSVQCYMHETGASQEEARE</sequence>
<keyword evidence="4" id="KW-1185">Reference proteome</keyword>
<gene>
    <name evidence="3" type="ORF">ARALYDRAFT_904756</name>
</gene>
<proteinExistence type="predicted"/>
<dbReference type="Proteomes" id="UP000008694">
    <property type="component" value="Unassembled WGS sequence"/>
</dbReference>
<dbReference type="SUPFAM" id="SSF48576">
    <property type="entry name" value="Terpenoid synthases"/>
    <property type="match status" value="1"/>
</dbReference>
<dbReference type="InterPro" id="IPR050148">
    <property type="entry name" value="Terpene_synthase-like"/>
</dbReference>
<dbReference type="InterPro" id="IPR008949">
    <property type="entry name" value="Isoprenoid_synthase_dom_sf"/>
</dbReference>
<dbReference type="GO" id="GO:0010333">
    <property type="term" value="F:terpene synthase activity"/>
    <property type="evidence" value="ECO:0007669"/>
    <property type="project" value="InterPro"/>
</dbReference>
<accession>D7LQV4</accession>